<reference evidence="2" key="1">
    <citation type="submission" date="2020-04" db="EMBL/GenBank/DDBJ databases">
        <authorList>
            <person name="Alioto T."/>
            <person name="Alioto T."/>
            <person name="Gomez Garrido J."/>
        </authorList>
    </citation>
    <scope>NUCLEOTIDE SEQUENCE</scope>
    <source>
        <strain evidence="2">A484AB</strain>
    </source>
</reference>
<evidence type="ECO:0000313" key="3">
    <source>
        <dbReference type="Proteomes" id="UP001152795"/>
    </source>
</evidence>
<protein>
    <submittedName>
        <fullName evidence="2">Uncharacterized protein</fullName>
    </submittedName>
</protein>
<feature type="non-terminal residue" evidence="2">
    <location>
        <position position="439"/>
    </location>
</feature>
<gene>
    <name evidence="2" type="ORF">PACLA_8A022732</name>
</gene>
<accession>A0A6S7JUV2</accession>
<dbReference type="InterPro" id="IPR008042">
    <property type="entry name" value="Retrotrans_Pao"/>
</dbReference>
<sequence>MKSFPDQDRVKSLKDLHIEQGPLLSQRSLGVMWDLEKDAFAFQITLPEKPYTRRGMLSVVNSIYDPLGFAIPVTLQGRLLLRDLVKMGNERRGDKASLGWDDPPPQPLQNRWSSWRDSLFDLEDIRIPRCYRPETFGETKRSEIHAFSDASDKAIGTAVFLKQENYTGEVNVSLLFAQARLSPKQATTIPRLELCAAVLSDQAVKWITCELRLNIDETVFYTDFRVVLGYIQNESRRFYVYVANRVQIISSISDPSQWKYVETTHNPADSWHLHGSMVRNFCEMTTLPQRQMITNSSIMSDDPEVRPEVSTYLSEVQLIESLGSERFNRFSRWTTLRRALANLIVKAKQVKARRRGGNLSTPNTRRTRSNPPNPPTSKHSLTNPSAKELNQAENLMMKTAQADAFTPEIRIIQQSKSLKKSRLYSPTLSSIITEYFESV</sequence>
<dbReference type="OrthoDB" id="5985080at2759"/>
<dbReference type="Proteomes" id="UP001152795">
    <property type="component" value="Unassembled WGS sequence"/>
</dbReference>
<comment type="caution">
    <text evidence="2">The sequence shown here is derived from an EMBL/GenBank/DDBJ whole genome shotgun (WGS) entry which is preliminary data.</text>
</comment>
<dbReference type="PANTHER" id="PTHR47331">
    <property type="entry name" value="PHD-TYPE DOMAIN-CONTAINING PROTEIN"/>
    <property type="match status" value="1"/>
</dbReference>
<dbReference type="Pfam" id="PF05380">
    <property type="entry name" value="Peptidase_A17"/>
    <property type="match status" value="1"/>
</dbReference>
<evidence type="ECO:0000313" key="2">
    <source>
        <dbReference type="EMBL" id="CAB4033030.1"/>
    </source>
</evidence>
<dbReference type="PANTHER" id="PTHR47331:SF6">
    <property type="entry name" value="DOUBLECORTIN DOMAIN-CONTAINING PROTEIN"/>
    <property type="match status" value="1"/>
</dbReference>
<name>A0A6S7JUV2_PARCT</name>
<dbReference type="EMBL" id="CACRXK020018903">
    <property type="protein sequence ID" value="CAB4033030.1"/>
    <property type="molecule type" value="Genomic_DNA"/>
</dbReference>
<dbReference type="AlphaFoldDB" id="A0A6S7JUV2"/>
<feature type="region of interest" description="Disordered" evidence="1">
    <location>
        <begin position="351"/>
        <end position="384"/>
    </location>
</feature>
<keyword evidence="3" id="KW-1185">Reference proteome</keyword>
<evidence type="ECO:0000256" key="1">
    <source>
        <dbReference type="SAM" id="MobiDB-lite"/>
    </source>
</evidence>
<proteinExistence type="predicted"/>
<organism evidence="2 3">
    <name type="scientific">Paramuricea clavata</name>
    <name type="common">Red gorgonian</name>
    <name type="synonym">Violescent sea-whip</name>
    <dbReference type="NCBI Taxonomy" id="317549"/>
    <lineage>
        <taxon>Eukaryota</taxon>
        <taxon>Metazoa</taxon>
        <taxon>Cnidaria</taxon>
        <taxon>Anthozoa</taxon>
        <taxon>Octocorallia</taxon>
        <taxon>Malacalcyonacea</taxon>
        <taxon>Plexauridae</taxon>
        <taxon>Paramuricea</taxon>
    </lineage>
</organism>